<comment type="caution">
    <text evidence="1">The sequence shown here is derived from an EMBL/GenBank/DDBJ whole genome shotgun (WGS) entry which is preliminary data.</text>
</comment>
<evidence type="ECO:0008006" key="3">
    <source>
        <dbReference type="Google" id="ProtNLM"/>
    </source>
</evidence>
<accession>A0ABP3LIA1</accession>
<protein>
    <recommendedName>
        <fullName evidence="3">PE domain-containing protein</fullName>
    </recommendedName>
</protein>
<proteinExistence type="predicted"/>
<name>A0ABP3LIA1_9ACTN</name>
<dbReference type="Proteomes" id="UP001500909">
    <property type="component" value="Unassembled WGS sequence"/>
</dbReference>
<evidence type="ECO:0000313" key="2">
    <source>
        <dbReference type="Proteomes" id="UP001500909"/>
    </source>
</evidence>
<dbReference type="EMBL" id="BAAABY010000070">
    <property type="protein sequence ID" value="GAA0501421.1"/>
    <property type="molecule type" value="Genomic_DNA"/>
</dbReference>
<keyword evidence="2" id="KW-1185">Reference proteome</keyword>
<organism evidence="1 2">
    <name type="scientific">Streptomyces olivaceiscleroticus</name>
    <dbReference type="NCBI Taxonomy" id="68245"/>
    <lineage>
        <taxon>Bacteria</taxon>
        <taxon>Bacillati</taxon>
        <taxon>Actinomycetota</taxon>
        <taxon>Actinomycetes</taxon>
        <taxon>Kitasatosporales</taxon>
        <taxon>Streptomycetaceae</taxon>
        <taxon>Streptomyces</taxon>
    </lineage>
</organism>
<dbReference type="RefSeq" id="WP_346100550.1">
    <property type="nucleotide sequence ID" value="NZ_BAAABY010000070.1"/>
</dbReference>
<gene>
    <name evidence="1" type="ORF">GCM10010361_78760</name>
</gene>
<reference evidence="2" key="1">
    <citation type="journal article" date="2019" name="Int. J. Syst. Evol. Microbiol.">
        <title>The Global Catalogue of Microorganisms (GCM) 10K type strain sequencing project: providing services to taxonomists for standard genome sequencing and annotation.</title>
        <authorList>
            <consortium name="The Broad Institute Genomics Platform"/>
            <consortium name="The Broad Institute Genome Sequencing Center for Infectious Disease"/>
            <person name="Wu L."/>
            <person name="Ma J."/>
        </authorList>
    </citation>
    <scope>NUCLEOTIDE SEQUENCE [LARGE SCALE GENOMIC DNA]</scope>
    <source>
        <strain evidence="2">JCM 4805</strain>
    </source>
</reference>
<evidence type="ECO:0000313" key="1">
    <source>
        <dbReference type="EMBL" id="GAA0501421.1"/>
    </source>
</evidence>
<sequence>MPDLTFDELQAGVAALAKSIAQDTERLAEEARYIDEEAQDTARVADQIGAMRVDSDTISETQELARIMGYLSQSITDYAAAGNTTAKQAQAVHATNASEHGGIKEAVNRSPVGREIYDLDAEWFRQE</sequence>